<feature type="transmembrane region" description="Helical" evidence="1">
    <location>
        <begin position="20"/>
        <end position="41"/>
    </location>
</feature>
<name>A0ABV0KSI8_9CYAN</name>
<organism evidence="2 3">
    <name type="scientific">Stenomitos frigidus AS-A4</name>
    <dbReference type="NCBI Taxonomy" id="2933935"/>
    <lineage>
        <taxon>Bacteria</taxon>
        <taxon>Bacillati</taxon>
        <taxon>Cyanobacteriota</taxon>
        <taxon>Cyanophyceae</taxon>
        <taxon>Leptolyngbyales</taxon>
        <taxon>Leptolyngbyaceae</taxon>
        <taxon>Stenomitos</taxon>
    </lineage>
</organism>
<keyword evidence="1" id="KW-0812">Transmembrane</keyword>
<keyword evidence="3" id="KW-1185">Reference proteome</keyword>
<dbReference type="EMBL" id="JAMPLM010000056">
    <property type="protein sequence ID" value="MEP1062194.1"/>
    <property type="molecule type" value="Genomic_DNA"/>
</dbReference>
<keyword evidence="1" id="KW-1133">Transmembrane helix</keyword>
<proteinExistence type="predicted"/>
<reference evidence="2 3" key="1">
    <citation type="submission" date="2022-04" db="EMBL/GenBank/DDBJ databases">
        <title>Positive selection, recombination, and allopatry shape intraspecific diversity of widespread and dominant cyanobacteria.</title>
        <authorList>
            <person name="Wei J."/>
            <person name="Shu W."/>
            <person name="Hu C."/>
        </authorList>
    </citation>
    <scope>NUCLEOTIDE SEQUENCE [LARGE SCALE GENOMIC DNA]</scope>
    <source>
        <strain evidence="2 3">AS-A4</strain>
    </source>
</reference>
<evidence type="ECO:0000313" key="2">
    <source>
        <dbReference type="EMBL" id="MEP1062194.1"/>
    </source>
</evidence>
<evidence type="ECO:0000256" key="1">
    <source>
        <dbReference type="SAM" id="Phobius"/>
    </source>
</evidence>
<accession>A0ABV0KSI8</accession>
<protein>
    <submittedName>
        <fullName evidence="2">Nitrate/nitrite transporter NrtS</fullName>
    </submittedName>
</protein>
<dbReference type="Proteomes" id="UP001476950">
    <property type="component" value="Unassembled WGS sequence"/>
</dbReference>
<evidence type="ECO:0000313" key="3">
    <source>
        <dbReference type="Proteomes" id="UP001476950"/>
    </source>
</evidence>
<dbReference type="RefSeq" id="WP_190449939.1">
    <property type="nucleotide sequence ID" value="NZ_JAMPLM010000056.1"/>
</dbReference>
<keyword evidence="1" id="KW-0472">Membrane</keyword>
<dbReference type="InterPro" id="IPR047700">
    <property type="entry name" value="NrtS-like"/>
</dbReference>
<dbReference type="NCBIfam" id="NF038050">
    <property type="entry name" value="NrtS"/>
    <property type="match status" value="1"/>
</dbReference>
<sequence>MRIVKGYITSLWDPELIPTGVKTAAFVGSLLFLINHAPALLRGEMSRERWISTAITYAMPYLVNVYGQYSYRRKLMADSTPIKVPPQ</sequence>
<gene>
    <name evidence="2" type="primary">nrtS</name>
    <name evidence="2" type="ORF">NDI38_27855</name>
</gene>
<comment type="caution">
    <text evidence="2">The sequence shown here is derived from an EMBL/GenBank/DDBJ whole genome shotgun (WGS) entry which is preliminary data.</text>
</comment>